<keyword evidence="2" id="KW-0238">DNA-binding</keyword>
<dbReference type="Proteomes" id="UP000176037">
    <property type="component" value="Unassembled WGS sequence"/>
</dbReference>
<keyword evidence="1" id="KW-0805">Transcription regulation</keyword>
<keyword evidence="6" id="KW-1185">Reference proteome</keyword>
<dbReference type="SMART" id="SM00347">
    <property type="entry name" value="HTH_MARR"/>
    <property type="match status" value="1"/>
</dbReference>
<proteinExistence type="predicted"/>
<dbReference type="InterPro" id="IPR000835">
    <property type="entry name" value="HTH_MarR-typ"/>
</dbReference>
<dbReference type="GO" id="GO:0003700">
    <property type="term" value="F:DNA-binding transcription factor activity"/>
    <property type="evidence" value="ECO:0007669"/>
    <property type="project" value="InterPro"/>
</dbReference>
<dbReference type="RefSeq" id="WP_070176900.1">
    <property type="nucleotide sequence ID" value="NZ_BMJR01000003.1"/>
</dbReference>
<dbReference type="PROSITE" id="PS50995">
    <property type="entry name" value="HTH_MARR_2"/>
    <property type="match status" value="1"/>
</dbReference>
<evidence type="ECO:0000313" key="5">
    <source>
        <dbReference type="EMBL" id="OFI33973.1"/>
    </source>
</evidence>
<protein>
    <submittedName>
        <fullName evidence="5">MarR family transcriptional regulator</fullName>
    </submittedName>
</protein>
<evidence type="ECO:0000259" key="4">
    <source>
        <dbReference type="PROSITE" id="PS50995"/>
    </source>
</evidence>
<name>A0A1E8FER4_9ALTE</name>
<gene>
    <name evidence="5" type="ORF">BFC17_20680</name>
</gene>
<reference evidence="5 6" key="1">
    <citation type="submission" date="2016-09" db="EMBL/GenBank/DDBJ databases">
        <title>Alteromonas lipolytica, a new species isolated from sea water.</title>
        <authorList>
            <person name="Wu Y.-H."/>
            <person name="Cheng H."/>
            <person name="Xu X.-W."/>
        </authorList>
    </citation>
    <scope>NUCLEOTIDE SEQUENCE [LARGE SCALE GENOMIC DNA]</scope>
    <source>
        <strain evidence="5 6">JW12</strain>
    </source>
</reference>
<sequence>MPEEKSTHHLRLDLERYVPGLITFLANKLSASASNLYRKEFGVGIVEWRIMALLAVEQNITANYICSVIGLDKALVSRTVKQMKSSGFITLEKSSTDSRYSLIALTKEGIKLHNDIIKVALAREKRLLEVLSDDESDMLINLLQKLNKQVGALK</sequence>
<keyword evidence="3" id="KW-0804">Transcription</keyword>
<dbReference type="PANTHER" id="PTHR35790">
    <property type="entry name" value="HTH-TYPE TRANSCRIPTIONAL REGULATOR PCHR"/>
    <property type="match status" value="1"/>
</dbReference>
<dbReference type="EMBL" id="MJIC01000014">
    <property type="protein sequence ID" value="OFI33973.1"/>
    <property type="molecule type" value="Genomic_DNA"/>
</dbReference>
<evidence type="ECO:0000256" key="2">
    <source>
        <dbReference type="ARBA" id="ARBA00023125"/>
    </source>
</evidence>
<organism evidence="5 6">
    <name type="scientific">Alteromonas lipolytica</name>
    <dbReference type="NCBI Taxonomy" id="1856405"/>
    <lineage>
        <taxon>Bacteria</taxon>
        <taxon>Pseudomonadati</taxon>
        <taxon>Pseudomonadota</taxon>
        <taxon>Gammaproteobacteria</taxon>
        <taxon>Alteromonadales</taxon>
        <taxon>Alteromonadaceae</taxon>
        <taxon>Alteromonas/Salinimonas group</taxon>
        <taxon>Alteromonas</taxon>
    </lineage>
</organism>
<dbReference type="GO" id="GO:0003677">
    <property type="term" value="F:DNA binding"/>
    <property type="evidence" value="ECO:0007669"/>
    <property type="project" value="UniProtKB-KW"/>
</dbReference>
<dbReference type="Gene3D" id="1.10.10.10">
    <property type="entry name" value="Winged helix-like DNA-binding domain superfamily/Winged helix DNA-binding domain"/>
    <property type="match status" value="1"/>
</dbReference>
<dbReference type="InterPro" id="IPR052067">
    <property type="entry name" value="Metal_resp_HTH_trans_reg"/>
</dbReference>
<dbReference type="Pfam" id="PF12802">
    <property type="entry name" value="MarR_2"/>
    <property type="match status" value="1"/>
</dbReference>
<evidence type="ECO:0000256" key="3">
    <source>
        <dbReference type="ARBA" id="ARBA00023163"/>
    </source>
</evidence>
<dbReference type="InterPro" id="IPR036390">
    <property type="entry name" value="WH_DNA-bd_sf"/>
</dbReference>
<dbReference type="AlphaFoldDB" id="A0A1E8FER4"/>
<comment type="caution">
    <text evidence="5">The sequence shown here is derived from an EMBL/GenBank/DDBJ whole genome shotgun (WGS) entry which is preliminary data.</text>
</comment>
<dbReference type="OrthoDB" id="8906692at2"/>
<feature type="domain" description="HTH marR-type" evidence="4">
    <location>
        <begin position="15"/>
        <end position="148"/>
    </location>
</feature>
<dbReference type="PANTHER" id="PTHR35790:SF4">
    <property type="entry name" value="HTH-TYPE TRANSCRIPTIONAL REGULATOR PCHR"/>
    <property type="match status" value="1"/>
</dbReference>
<dbReference type="STRING" id="1856405.BFC17_20680"/>
<evidence type="ECO:0000313" key="6">
    <source>
        <dbReference type="Proteomes" id="UP000176037"/>
    </source>
</evidence>
<dbReference type="SUPFAM" id="SSF46785">
    <property type="entry name" value="Winged helix' DNA-binding domain"/>
    <property type="match status" value="1"/>
</dbReference>
<dbReference type="PRINTS" id="PR00598">
    <property type="entry name" value="HTHMARR"/>
</dbReference>
<dbReference type="InterPro" id="IPR036388">
    <property type="entry name" value="WH-like_DNA-bd_sf"/>
</dbReference>
<accession>A0A1E8FER4</accession>
<evidence type="ECO:0000256" key="1">
    <source>
        <dbReference type="ARBA" id="ARBA00023015"/>
    </source>
</evidence>